<dbReference type="OrthoDB" id="27783at2759"/>
<dbReference type="KEGG" id="eiv:EIN_172950"/>
<protein>
    <recommendedName>
        <fullName evidence="2">TLDc domain-containing protein</fullName>
    </recommendedName>
</protein>
<dbReference type="EMBL" id="KB207112">
    <property type="protein sequence ID" value="ELP84640.1"/>
    <property type="molecule type" value="Genomic_DNA"/>
</dbReference>
<feature type="compositionally biased region" description="Polar residues" evidence="1">
    <location>
        <begin position="59"/>
        <end position="68"/>
    </location>
</feature>
<dbReference type="InterPro" id="IPR006571">
    <property type="entry name" value="TLDc_dom"/>
</dbReference>
<dbReference type="AlphaFoldDB" id="A0A0A1TYK5"/>
<feature type="compositionally biased region" description="Basic residues" evidence="1">
    <location>
        <begin position="78"/>
        <end position="91"/>
    </location>
</feature>
<evidence type="ECO:0000313" key="3">
    <source>
        <dbReference type="EMBL" id="ELP84640.1"/>
    </source>
</evidence>
<gene>
    <name evidence="3" type="ORF">EIN_172950</name>
</gene>
<dbReference type="Pfam" id="PF07534">
    <property type="entry name" value="TLD"/>
    <property type="match status" value="1"/>
</dbReference>
<organism evidence="3 4">
    <name type="scientific">Entamoeba invadens IP1</name>
    <dbReference type="NCBI Taxonomy" id="370355"/>
    <lineage>
        <taxon>Eukaryota</taxon>
        <taxon>Amoebozoa</taxon>
        <taxon>Evosea</taxon>
        <taxon>Archamoebae</taxon>
        <taxon>Mastigamoebida</taxon>
        <taxon>Entamoebidae</taxon>
        <taxon>Entamoeba</taxon>
    </lineage>
</organism>
<dbReference type="VEuPathDB" id="AmoebaDB:EIN_172950"/>
<dbReference type="Proteomes" id="UP000014680">
    <property type="component" value="Unassembled WGS sequence"/>
</dbReference>
<feature type="domain" description="TLDc" evidence="2">
    <location>
        <begin position="119"/>
        <end position="237"/>
    </location>
</feature>
<reference evidence="3 4" key="1">
    <citation type="submission" date="2012-10" db="EMBL/GenBank/DDBJ databases">
        <authorList>
            <person name="Zafar N."/>
            <person name="Inman J."/>
            <person name="Hall N."/>
            <person name="Lorenzi H."/>
            <person name="Caler E."/>
        </authorList>
    </citation>
    <scope>NUCLEOTIDE SEQUENCE [LARGE SCALE GENOMIC DNA]</scope>
    <source>
        <strain evidence="3 4">IP1</strain>
    </source>
</reference>
<feature type="compositionally biased region" description="Low complexity" evidence="1">
    <location>
        <begin position="27"/>
        <end position="39"/>
    </location>
</feature>
<dbReference type="GeneID" id="14883587"/>
<name>A0A0A1TYK5_ENTIV</name>
<evidence type="ECO:0000313" key="4">
    <source>
        <dbReference type="Proteomes" id="UP000014680"/>
    </source>
</evidence>
<feature type="region of interest" description="Disordered" evidence="1">
    <location>
        <begin position="1"/>
        <end position="93"/>
    </location>
</feature>
<proteinExistence type="predicted"/>
<dbReference type="RefSeq" id="XP_004183986.1">
    <property type="nucleotide sequence ID" value="XM_004183938.1"/>
</dbReference>
<evidence type="ECO:0000256" key="1">
    <source>
        <dbReference type="SAM" id="MobiDB-lite"/>
    </source>
</evidence>
<keyword evidence="4" id="KW-1185">Reference proteome</keyword>
<feature type="compositionally biased region" description="Polar residues" evidence="1">
    <location>
        <begin position="1"/>
        <end position="24"/>
    </location>
</feature>
<accession>A0A0A1TYK5</accession>
<sequence length="280" mass="32310">MGNRLSESSQIRTTQRSGSLSNSPEIFLSSPLGSFFSPRSPRKSKSSKHFEETLDPESITKSNGLSKSTSEERISFSKGKKAKKDHKRKNSTPKWSFFNKKEEENSLDEVVLEKNPLFAFILSKTLSQNIESVFDSNVSGFDARELRQKIACKENLVFVIQTEFDYIGFYQSDIVPPMKQNTSYQAKSEEMFLFSMKKESKNIEIYARKDWRKNTFNLFTDDNKTFFACFSAFWVDKNGKVNINPCAKDAYDITPSFNPFFENCSIEKRSCIRMTVLHCF</sequence>
<evidence type="ECO:0000259" key="2">
    <source>
        <dbReference type="Pfam" id="PF07534"/>
    </source>
</evidence>